<dbReference type="EMBL" id="RPDH01000001">
    <property type="protein sequence ID" value="RPE13304.1"/>
    <property type="molecule type" value="Genomic_DNA"/>
</dbReference>
<organism evidence="7 8">
    <name type="scientific">Chitinophaga lutea</name>
    <dbReference type="NCBI Taxonomy" id="2488634"/>
    <lineage>
        <taxon>Bacteria</taxon>
        <taxon>Pseudomonadati</taxon>
        <taxon>Bacteroidota</taxon>
        <taxon>Chitinophagia</taxon>
        <taxon>Chitinophagales</taxon>
        <taxon>Chitinophagaceae</taxon>
        <taxon>Chitinophaga</taxon>
    </lineage>
</organism>
<reference evidence="7 8" key="1">
    <citation type="submission" date="2018-11" db="EMBL/GenBank/DDBJ databases">
        <title>Chitinophaga lutea sp.nov., isolate from arsenic contaminated soil.</title>
        <authorList>
            <person name="Zong Y."/>
        </authorList>
    </citation>
    <scope>NUCLEOTIDE SEQUENCE [LARGE SCALE GENOMIC DNA]</scope>
    <source>
        <strain evidence="7 8">ZY74</strain>
    </source>
</reference>
<evidence type="ECO:0000259" key="5">
    <source>
        <dbReference type="Pfam" id="PF02631"/>
    </source>
</evidence>
<dbReference type="Pfam" id="PF21981">
    <property type="entry name" value="RecX_HTH3"/>
    <property type="match status" value="1"/>
</dbReference>
<evidence type="ECO:0000256" key="1">
    <source>
        <dbReference type="ARBA" id="ARBA00004496"/>
    </source>
</evidence>
<dbReference type="InterPro" id="IPR036388">
    <property type="entry name" value="WH-like_DNA-bd_sf"/>
</dbReference>
<evidence type="ECO:0000256" key="2">
    <source>
        <dbReference type="ARBA" id="ARBA00009695"/>
    </source>
</evidence>
<evidence type="ECO:0000313" key="7">
    <source>
        <dbReference type="EMBL" id="RPE13304.1"/>
    </source>
</evidence>
<dbReference type="Gene3D" id="1.10.10.10">
    <property type="entry name" value="Winged helix-like DNA-binding domain superfamily/Winged helix DNA-binding domain"/>
    <property type="match status" value="2"/>
</dbReference>
<dbReference type="AlphaFoldDB" id="A0A3N4QNN6"/>
<keyword evidence="4" id="KW-0963">Cytoplasm</keyword>
<dbReference type="PANTHER" id="PTHR33602:SF1">
    <property type="entry name" value="REGULATORY PROTEIN RECX FAMILY PROTEIN"/>
    <property type="match status" value="1"/>
</dbReference>
<evidence type="ECO:0000256" key="4">
    <source>
        <dbReference type="ARBA" id="ARBA00022490"/>
    </source>
</evidence>
<dbReference type="RefSeq" id="WP_123845820.1">
    <property type="nucleotide sequence ID" value="NZ_RPDH01000001.1"/>
</dbReference>
<feature type="domain" description="RecX third three-helical" evidence="6">
    <location>
        <begin position="97"/>
        <end position="144"/>
    </location>
</feature>
<dbReference type="Pfam" id="PF02631">
    <property type="entry name" value="RecX_HTH2"/>
    <property type="match status" value="1"/>
</dbReference>
<comment type="similarity">
    <text evidence="2">Belongs to the RecX family.</text>
</comment>
<dbReference type="OrthoDB" id="1523826at2"/>
<gene>
    <name evidence="7" type="ORF">EGT74_07165</name>
</gene>
<name>A0A3N4QNN6_9BACT</name>
<comment type="subcellular location">
    <subcellularLocation>
        <location evidence="1">Cytoplasm</location>
    </subcellularLocation>
</comment>
<feature type="domain" description="RecX second three-helical" evidence="5">
    <location>
        <begin position="50"/>
        <end position="91"/>
    </location>
</feature>
<dbReference type="PANTHER" id="PTHR33602">
    <property type="entry name" value="REGULATORY PROTEIN RECX FAMILY PROTEIN"/>
    <property type="match status" value="1"/>
</dbReference>
<comment type="caution">
    <text evidence="7">The sequence shown here is derived from an EMBL/GenBank/DDBJ whole genome shotgun (WGS) entry which is preliminary data.</text>
</comment>
<proteinExistence type="inferred from homology"/>
<dbReference type="InterPro" id="IPR003783">
    <property type="entry name" value="Regulatory_RecX"/>
</dbReference>
<evidence type="ECO:0000313" key="8">
    <source>
        <dbReference type="Proteomes" id="UP000278351"/>
    </source>
</evidence>
<keyword evidence="8" id="KW-1185">Reference proteome</keyword>
<dbReference type="Proteomes" id="UP000278351">
    <property type="component" value="Unassembled WGS sequence"/>
</dbReference>
<dbReference type="InterPro" id="IPR053925">
    <property type="entry name" value="RecX_HTH_3rd"/>
</dbReference>
<protein>
    <recommendedName>
        <fullName evidence="3">Regulatory protein RecX</fullName>
    </recommendedName>
</protein>
<dbReference type="GO" id="GO:0005737">
    <property type="term" value="C:cytoplasm"/>
    <property type="evidence" value="ECO:0007669"/>
    <property type="project" value="UniProtKB-SubCell"/>
</dbReference>
<dbReference type="GO" id="GO:0006282">
    <property type="term" value="P:regulation of DNA repair"/>
    <property type="evidence" value="ECO:0007669"/>
    <property type="project" value="InterPro"/>
</dbReference>
<dbReference type="InterPro" id="IPR053924">
    <property type="entry name" value="RecX_HTH_2nd"/>
</dbReference>
<evidence type="ECO:0000256" key="3">
    <source>
        <dbReference type="ARBA" id="ARBA00018111"/>
    </source>
</evidence>
<accession>A0A3N4QNN6</accession>
<sequence>MKADLLKLRHYCAYQERCHSEVREKCYELGLRGHDIEEAIAHLVEENFLNEERFARAYAGSKFRMQQWGRKKITMMLKQKQVSPYCIKKGLSEIDAEDYWSTLLALAGKKYGLLKAEQYLKRQYKTMQFLLQRGYEQELAREAIEQIAKKEE</sequence>
<evidence type="ECO:0000259" key="6">
    <source>
        <dbReference type="Pfam" id="PF21981"/>
    </source>
</evidence>